<dbReference type="RefSeq" id="XP_026686446.1">
    <property type="nucleotide sequence ID" value="XM_026830645.1"/>
</dbReference>
<feature type="transmembrane region" description="Helical" evidence="1">
    <location>
        <begin position="20"/>
        <end position="42"/>
    </location>
</feature>
<name>A0A3Q0JDD4_DIACI</name>
<gene>
    <name evidence="3" type="primary">LOC113471469</name>
</gene>
<dbReference type="AlphaFoldDB" id="A0A3Q0JDD4"/>
<dbReference type="KEGG" id="dci:113471469"/>
<keyword evidence="1" id="KW-1133">Transmembrane helix</keyword>
<sequence length="132" mass="14793">MPNSLPTFLLIATEADNPSVQLAAILTAIIVGAYTSVAALSLEPRSWFTSYPQGGSSIGPFLAISWPIELTDEQEMLFSYYFEANFGLPTNVTQYYDNYTGDTRNTLSDVTRTRVYDLLENRLTRMFTSQII</sequence>
<evidence type="ECO:0000313" key="3">
    <source>
        <dbReference type="RefSeq" id="XP_026686446.1"/>
    </source>
</evidence>
<evidence type="ECO:0000313" key="2">
    <source>
        <dbReference type="Proteomes" id="UP000079169"/>
    </source>
</evidence>
<dbReference type="GeneID" id="113471469"/>
<keyword evidence="1" id="KW-0472">Membrane</keyword>
<proteinExistence type="predicted"/>
<keyword evidence="2" id="KW-1185">Reference proteome</keyword>
<accession>A0A3Q0JDD4</accession>
<evidence type="ECO:0000256" key="1">
    <source>
        <dbReference type="SAM" id="Phobius"/>
    </source>
</evidence>
<organism evidence="2 3">
    <name type="scientific">Diaphorina citri</name>
    <name type="common">Asian citrus psyllid</name>
    <dbReference type="NCBI Taxonomy" id="121845"/>
    <lineage>
        <taxon>Eukaryota</taxon>
        <taxon>Metazoa</taxon>
        <taxon>Ecdysozoa</taxon>
        <taxon>Arthropoda</taxon>
        <taxon>Hexapoda</taxon>
        <taxon>Insecta</taxon>
        <taxon>Pterygota</taxon>
        <taxon>Neoptera</taxon>
        <taxon>Paraneoptera</taxon>
        <taxon>Hemiptera</taxon>
        <taxon>Sternorrhyncha</taxon>
        <taxon>Psylloidea</taxon>
        <taxon>Psyllidae</taxon>
        <taxon>Diaphorininae</taxon>
        <taxon>Diaphorina</taxon>
    </lineage>
</organism>
<dbReference type="PaxDb" id="121845-A0A3Q0JDD4"/>
<dbReference type="Proteomes" id="UP000079169">
    <property type="component" value="Unplaced"/>
</dbReference>
<keyword evidence="1" id="KW-0812">Transmembrane</keyword>
<protein>
    <submittedName>
        <fullName evidence="3">Uncharacterized protein LOC113471469</fullName>
    </submittedName>
</protein>
<reference evidence="3" key="1">
    <citation type="submission" date="2025-08" db="UniProtKB">
        <authorList>
            <consortium name="RefSeq"/>
        </authorList>
    </citation>
    <scope>IDENTIFICATION</scope>
</reference>